<evidence type="ECO:0000313" key="1">
    <source>
        <dbReference type="EMBL" id="PNF25203.1"/>
    </source>
</evidence>
<comment type="caution">
    <text evidence="1">The sequence shown here is derived from an EMBL/GenBank/DDBJ whole genome shotgun (WGS) entry which is preliminary data.</text>
</comment>
<dbReference type="InParanoid" id="A0A2J7Q9E5"/>
<accession>A0A2J7Q9E5</accession>
<sequence length="49" mass="5938">MIQIMTKYMTRTPDRLLFSRFIRMEADIFCEALEIDYTLTWGLSKEVFL</sequence>
<protein>
    <submittedName>
        <fullName evidence="1">Uncharacterized protein</fullName>
    </submittedName>
</protein>
<reference evidence="1 2" key="1">
    <citation type="submission" date="2017-12" db="EMBL/GenBank/DDBJ databases">
        <title>Hemimetabolous genomes reveal molecular basis of termite eusociality.</title>
        <authorList>
            <person name="Harrison M.C."/>
            <person name="Jongepier E."/>
            <person name="Robertson H.M."/>
            <person name="Arning N."/>
            <person name="Bitard-Feildel T."/>
            <person name="Chao H."/>
            <person name="Childers C.P."/>
            <person name="Dinh H."/>
            <person name="Doddapaneni H."/>
            <person name="Dugan S."/>
            <person name="Gowin J."/>
            <person name="Greiner C."/>
            <person name="Han Y."/>
            <person name="Hu H."/>
            <person name="Hughes D.S.T."/>
            <person name="Huylmans A.-K."/>
            <person name="Kemena C."/>
            <person name="Kremer L.P.M."/>
            <person name="Lee S.L."/>
            <person name="Lopez-Ezquerra A."/>
            <person name="Mallet L."/>
            <person name="Monroy-Kuhn J.M."/>
            <person name="Moser A."/>
            <person name="Murali S.C."/>
            <person name="Muzny D.M."/>
            <person name="Otani S."/>
            <person name="Piulachs M.-D."/>
            <person name="Poelchau M."/>
            <person name="Qu J."/>
            <person name="Schaub F."/>
            <person name="Wada-Katsumata A."/>
            <person name="Worley K.C."/>
            <person name="Xie Q."/>
            <person name="Ylla G."/>
            <person name="Poulsen M."/>
            <person name="Gibbs R.A."/>
            <person name="Schal C."/>
            <person name="Richards S."/>
            <person name="Belles X."/>
            <person name="Korb J."/>
            <person name="Bornberg-Bauer E."/>
        </authorList>
    </citation>
    <scope>NUCLEOTIDE SEQUENCE [LARGE SCALE GENOMIC DNA]</scope>
    <source>
        <tissue evidence="1">Whole body</tissue>
    </source>
</reference>
<evidence type="ECO:0000313" key="2">
    <source>
        <dbReference type="Proteomes" id="UP000235965"/>
    </source>
</evidence>
<organism evidence="1 2">
    <name type="scientific">Cryptotermes secundus</name>
    <dbReference type="NCBI Taxonomy" id="105785"/>
    <lineage>
        <taxon>Eukaryota</taxon>
        <taxon>Metazoa</taxon>
        <taxon>Ecdysozoa</taxon>
        <taxon>Arthropoda</taxon>
        <taxon>Hexapoda</taxon>
        <taxon>Insecta</taxon>
        <taxon>Pterygota</taxon>
        <taxon>Neoptera</taxon>
        <taxon>Polyneoptera</taxon>
        <taxon>Dictyoptera</taxon>
        <taxon>Blattodea</taxon>
        <taxon>Blattoidea</taxon>
        <taxon>Termitoidae</taxon>
        <taxon>Kalotermitidae</taxon>
        <taxon>Cryptotermitinae</taxon>
        <taxon>Cryptotermes</taxon>
    </lineage>
</organism>
<dbReference type="Proteomes" id="UP000235965">
    <property type="component" value="Unassembled WGS sequence"/>
</dbReference>
<proteinExistence type="predicted"/>
<dbReference type="EMBL" id="NEVH01016358">
    <property type="protein sequence ID" value="PNF25203.1"/>
    <property type="molecule type" value="Genomic_DNA"/>
</dbReference>
<dbReference type="AlphaFoldDB" id="A0A2J7Q9E5"/>
<name>A0A2J7Q9E5_9NEOP</name>
<gene>
    <name evidence="1" type="ORF">B7P43_G13883</name>
</gene>
<keyword evidence="2" id="KW-1185">Reference proteome</keyword>